<dbReference type="InterPro" id="IPR014018">
    <property type="entry name" value="SecA_motor_DEAD"/>
</dbReference>
<dbReference type="InterPro" id="IPR011115">
    <property type="entry name" value="SecA_DEAD"/>
</dbReference>
<evidence type="ECO:0000256" key="3">
    <source>
        <dbReference type="ARBA" id="ARBA00022448"/>
    </source>
</evidence>
<evidence type="ECO:0000256" key="4">
    <source>
        <dbReference type="ARBA" id="ARBA00022475"/>
    </source>
</evidence>
<dbReference type="GO" id="GO:0005524">
    <property type="term" value="F:ATP binding"/>
    <property type="evidence" value="ECO:0007669"/>
    <property type="project" value="UniProtKB-KW"/>
</dbReference>
<dbReference type="GO" id="GO:0005886">
    <property type="term" value="C:plasma membrane"/>
    <property type="evidence" value="ECO:0007669"/>
    <property type="project" value="UniProtKB-SubCell"/>
</dbReference>
<dbReference type="InterPro" id="IPR036670">
    <property type="entry name" value="SecA_X-link_sf"/>
</dbReference>
<dbReference type="NCBIfam" id="NF009538">
    <property type="entry name" value="PRK12904.1"/>
    <property type="match status" value="1"/>
</dbReference>
<dbReference type="PANTHER" id="PTHR30612:SF0">
    <property type="entry name" value="CHLOROPLAST PROTEIN-TRANSPORTING ATPASE"/>
    <property type="match status" value="1"/>
</dbReference>
<evidence type="ECO:0000259" key="14">
    <source>
        <dbReference type="PROSITE" id="PS51196"/>
    </source>
</evidence>
<evidence type="ECO:0000256" key="2">
    <source>
        <dbReference type="ARBA" id="ARBA00007650"/>
    </source>
</evidence>
<dbReference type="InterPro" id="IPR000185">
    <property type="entry name" value="SecA"/>
</dbReference>
<reference evidence="15" key="1">
    <citation type="submission" date="2020-05" db="EMBL/GenBank/DDBJ databases">
        <authorList>
            <person name="Chiriac C."/>
            <person name="Salcher M."/>
            <person name="Ghai R."/>
            <person name="Kavagutti S V."/>
        </authorList>
    </citation>
    <scope>NUCLEOTIDE SEQUENCE</scope>
</reference>
<keyword evidence="10" id="KW-0811">Translocation</keyword>
<dbReference type="GO" id="GO:0017038">
    <property type="term" value="P:protein import"/>
    <property type="evidence" value="ECO:0007669"/>
    <property type="project" value="InterPro"/>
</dbReference>
<dbReference type="EMBL" id="CAEZUR010000010">
    <property type="protein sequence ID" value="CAB4601846.1"/>
    <property type="molecule type" value="Genomic_DNA"/>
</dbReference>
<sequence>MASLISKLLRAGEGRVLARLRNHVVAVNALEEDFKTLSDEQLRGETQALRERFAAGESLDDLLPEAFAAVREAASRTLGMRHFDVQIMGGAALHLGNIAEMRTGEGKTLVATLPAYLNAIAGRGVHIVTVNDFLAGYQSELMGRIFRALGMTTGCIISGQDPQERREQYQADITYGTNNEFGFDFLRDNMAHSQGELVQRGHYYAIIDEVDSILIDEARTPLIISGPASGDVNRWFNEFAKIVDKLEPIIDYEVDEKKRTIGILEGGIEKVEDYLGIDNLYESANTPLISFLNNAIRAKALFKRDKDYVVMNGEVLIVDEHTGRMLAGRRYSEGMHQAVEAKEGVEVKAENQTLATITLQNYFRSYGKLAGMTGTAETEAGEFMSTYKLGVIAIPTNMPMIRLDQPDLVYKNEEVKFAQVVEDIAARHATNQPVLIGTNSVEKSEYLSKLLAKRGVRHEVLNAKNHAREAHIVAQAGRLGAVTVATNMAGRGTDIMLGGNAEFLTVEALASKGLDPDTNPEEYQSAWDKTFAEIKETVAKEAAQVIETGGLYVLGTERHESRRIDNQLRGRAGRQGDPGESRFYLSLTDDLMRAFNSGPAAAMMNRSDVPDDMAIESKLVSRAIASAQSQLEGRNAEIRKNVLKYDDVMSRQRDAIYNDRRQILEGEDITPRIDAFLVDVIETVVNQHAGEASSDWNLEALWVDLKAIYPVGLEISEVLEEAGTRARLTKNFLVSELVSDARVAYTKRAADIGDEAMRELERRVVLSVVDRKWREHLYEMDYLKEGIGLRAMAQRDPLVEYQREGYVMFQQMTGAIREESIMYLFNLEVQVSQTPEPVAEELTYTSPSEEGTPEVTQEPKPNKGGHTPGSSFFKS</sequence>
<evidence type="ECO:0000256" key="5">
    <source>
        <dbReference type="ARBA" id="ARBA00022490"/>
    </source>
</evidence>
<evidence type="ECO:0000259" key="13">
    <source>
        <dbReference type="PROSITE" id="PS51192"/>
    </source>
</evidence>
<dbReference type="InterPro" id="IPR011130">
    <property type="entry name" value="SecA_preprotein_X-link_dom"/>
</dbReference>
<dbReference type="FunFam" id="3.40.50.300:FF:000334">
    <property type="entry name" value="Protein translocase subunit SecA"/>
    <property type="match status" value="1"/>
</dbReference>
<dbReference type="NCBIfam" id="TIGR00963">
    <property type="entry name" value="secA"/>
    <property type="match status" value="1"/>
</dbReference>
<dbReference type="PROSITE" id="PS01312">
    <property type="entry name" value="SECA"/>
    <property type="match status" value="1"/>
</dbReference>
<evidence type="ECO:0000256" key="7">
    <source>
        <dbReference type="ARBA" id="ARBA00022840"/>
    </source>
</evidence>
<dbReference type="PROSITE" id="PS51196">
    <property type="entry name" value="SECA_MOTOR_DEAD"/>
    <property type="match status" value="1"/>
</dbReference>
<evidence type="ECO:0000256" key="9">
    <source>
        <dbReference type="ARBA" id="ARBA00022967"/>
    </source>
</evidence>
<dbReference type="GO" id="GO:0031522">
    <property type="term" value="C:cell envelope Sec protein transport complex"/>
    <property type="evidence" value="ECO:0007669"/>
    <property type="project" value="TreeGrafter"/>
</dbReference>
<dbReference type="GO" id="GO:0006605">
    <property type="term" value="P:protein targeting"/>
    <property type="evidence" value="ECO:0007669"/>
    <property type="project" value="InterPro"/>
</dbReference>
<dbReference type="InterPro" id="IPR020937">
    <property type="entry name" value="SecA_CS"/>
</dbReference>
<dbReference type="GO" id="GO:0043952">
    <property type="term" value="P:protein transport by the Sec complex"/>
    <property type="evidence" value="ECO:0007669"/>
    <property type="project" value="TreeGrafter"/>
</dbReference>
<keyword evidence="3" id="KW-0813">Transport</keyword>
<dbReference type="HAMAP" id="MF_01382">
    <property type="entry name" value="SecA"/>
    <property type="match status" value="1"/>
</dbReference>
<dbReference type="FunFam" id="3.40.50.300:FF:000113">
    <property type="entry name" value="Preprotein translocase subunit SecA"/>
    <property type="match status" value="1"/>
</dbReference>
<dbReference type="SMART" id="SM00958">
    <property type="entry name" value="SecA_PP_bind"/>
    <property type="match status" value="1"/>
</dbReference>
<accession>A0A6J6GKR6</accession>
<evidence type="ECO:0000256" key="12">
    <source>
        <dbReference type="SAM" id="MobiDB-lite"/>
    </source>
</evidence>
<dbReference type="InterPro" id="IPR036266">
    <property type="entry name" value="SecA_Wing/Scaffold_sf"/>
</dbReference>
<keyword evidence="6" id="KW-0547">Nucleotide-binding</keyword>
<dbReference type="FunFam" id="3.90.1440.10:FF:000002">
    <property type="entry name" value="Protein translocase subunit SecA"/>
    <property type="match status" value="1"/>
</dbReference>
<dbReference type="Gene3D" id="3.90.1440.10">
    <property type="entry name" value="SecA, preprotein cross-linking domain"/>
    <property type="match status" value="1"/>
</dbReference>
<dbReference type="InterPro" id="IPR014001">
    <property type="entry name" value="Helicase_ATP-bd"/>
</dbReference>
<keyword evidence="4" id="KW-1003">Cell membrane</keyword>
<keyword evidence="9" id="KW-1278">Translocase</keyword>
<evidence type="ECO:0000256" key="6">
    <source>
        <dbReference type="ARBA" id="ARBA00022741"/>
    </source>
</evidence>
<dbReference type="Gene3D" id="1.10.3060.10">
    <property type="entry name" value="Helical scaffold and wing domains of SecA"/>
    <property type="match status" value="1"/>
</dbReference>
<comment type="subcellular location">
    <subcellularLocation>
        <location evidence="1">Cell membrane</location>
        <topology evidence="1">Peripheral membrane protein</topology>
    </subcellularLocation>
</comment>
<dbReference type="PANTHER" id="PTHR30612">
    <property type="entry name" value="SECA INNER MEMBRANE COMPONENT OF SEC PROTEIN SECRETION SYSTEM"/>
    <property type="match status" value="1"/>
</dbReference>
<dbReference type="GO" id="GO:0005829">
    <property type="term" value="C:cytosol"/>
    <property type="evidence" value="ECO:0007669"/>
    <property type="project" value="TreeGrafter"/>
</dbReference>
<feature type="region of interest" description="Disordered" evidence="12">
    <location>
        <begin position="836"/>
        <end position="875"/>
    </location>
</feature>
<organism evidence="15">
    <name type="scientific">freshwater metagenome</name>
    <dbReference type="NCBI Taxonomy" id="449393"/>
    <lineage>
        <taxon>unclassified sequences</taxon>
        <taxon>metagenomes</taxon>
        <taxon>ecological metagenomes</taxon>
    </lineage>
</organism>
<proteinExistence type="inferred from homology"/>
<dbReference type="GO" id="GO:0006886">
    <property type="term" value="P:intracellular protein transport"/>
    <property type="evidence" value="ECO:0007669"/>
    <property type="project" value="InterPro"/>
</dbReference>
<feature type="domain" description="SecA family profile" evidence="14">
    <location>
        <begin position="2"/>
        <end position="616"/>
    </location>
</feature>
<dbReference type="Pfam" id="PF01043">
    <property type="entry name" value="SecA_PP_bind"/>
    <property type="match status" value="1"/>
</dbReference>
<comment type="similarity">
    <text evidence="2">Belongs to the SecA family.</text>
</comment>
<evidence type="ECO:0000313" key="15">
    <source>
        <dbReference type="EMBL" id="CAB4601846.1"/>
    </source>
</evidence>
<evidence type="ECO:0000256" key="10">
    <source>
        <dbReference type="ARBA" id="ARBA00023010"/>
    </source>
</evidence>
<evidence type="ECO:0000256" key="1">
    <source>
        <dbReference type="ARBA" id="ARBA00004202"/>
    </source>
</evidence>
<keyword evidence="5" id="KW-0963">Cytoplasm</keyword>
<dbReference type="Pfam" id="PF07516">
    <property type="entry name" value="SecA_SW"/>
    <property type="match status" value="1"/>
</dbReference>
<dbReference type="CDD" id="cd17928">
    <property type="entry name" value="DEXDc_SecA"/>
    <property type="match status" value="1"/>
</dbReference>
<dbReference type="CDD" id="cd18803">
    <property type="entry name" value="SF2_C_secA"/>
    <property type="match status" value="1"/>
</dbReference>
<dbReference type="InterPro" id="IPR044722">
    <property type="entry name" value="SecA_SF2_C"/>
</dbReference>
<evidence type="ECO:0000256" key="11">
    <source>
        <dbReference type="ARBA" id="ARBA00023136"/>
    </source>
</evidence>
<dbReference type="PRINTS" id="PR00906">
    <property type="entry name" value="SECA"/>
</dbReference>
<dbReference type="PROSITE" id="PS51192">
    <property type="entry name" value="HELICASE_ATP_BIND_1"/>
    <property type="match status" value="1"/>
</dbReference>
<name>A0A6J6GKR6_9ZZZZ</name>
<evidence type="ECO:0000256" key="8">
    <source>
        <dbReference type="ARBA" id="ARBA00022927"/>
    </source>
</evidence>
<dbReference type="SUPFAM" id="SSF81767">
    <property type="entry name" value="Pre-protein crosslinking domain of SecA"/>
    <property type="match status" value="1"/>
</dbReference>
<feature type="domain" description="Helicase ATP-binding" evidence="13">
    <location>
        <begin position="88"/>
        <end position="246"/>
    </location>
</feature>
<dbReference type="InterPro" id="IPR011116">
    <property type="entry name" value="SecA_Wing/Scaffold"/>
</dbReference>
<dbReference type="SMART" id="SM00957">
    <property type="entry name" value="SecA_DEAD"/>
    <property type="match status" value="1"/>
</dbReference>
<dbReference type="InterPro" id="IPR027417">
    <property type="entry name" value="P-loop_NTPase"/>
</dbReference>
<dbReference type="Pfam" id="PF21090">
    <property type="entry name" value="P-loop_SecA"/>
    <property type="match status" value="1"/>
</dbReference>
<dbReference type="AlphaFoldDB" id="A0A6J6GKR6"/>
<dbReference type="SUPFAM" id="SSF52540">
    <property type="entry name" value="P-loop containing nucleoside triphosphate hydrolases"/>
    <property type="match status" value="2"/>
</dbReference>
<protein>
    <submittedName>
        <fullName evidence="15">Unannotated protein</fullName>
    </submittedName>
</protein>
<dbReference type="FunFam" id="1.10.3060.10:FF:000002">
    <property type="entry name" value="Preprotein translocase subunit SecA"/>
    <property type="match status" value="1"/>
</dbReference>
<dbReference type="SUPFAM" id="SSF81886">
    <property type="entry name" value="Helical scaffold and wing domains of SecA"/>
    <property type="match status" value="1"/>
</dbReference>
<dbReference type="Pfam" id="PF07517">
    <property type="entry name" value="SecA_DEAD"/>
    <property type="match status" value="1"/>
</dbReference>
<keyword evidence="8" id="KW-0653">Protein transport</keyword>
<keyword evidence="11" id="KW-0472">Membrane</keyword>
<dbReference type="Gene3D" id="3.40.50.300">
    <property type="entry name" value="P-loop containing nucleotide triphosphate hydrolases"/>
    <property type="match status" value="2"/>
</dbReference>
<keyword evidence="7" id="KW-0067">ATP-binding</keyword>
<gene>
    <name evidence="15" type="ORF">UFOPK1843_00202</name>
</gene>